<sequence length="85" mass="9936">MSRDDVKGCIEKIMDGDEGRRLQEKVSVLREHFVTAEARRSADRKVKAFVDEIKRDHPLLMQIYTAYCSDPHECTYTSSYFPLHD</sequence>
<proteinExistence type="predicted"/>
<dbReference type="EMBL" id="GBRH01160857">
    <property type="protein sequence ID" value="JAE37039.1"/>
    <property type="molecule type" value="Transcribed_RNA"/>
</dbReference>
<name>A0A0A9HMH6_ARUDO</name>
<reference evidence="1" key="1">
    <citation type="submission" date="2014-09" db="EMBL/GenBank/DDBJ databases">
        <authorList>
            <person name="Magalhaes I.L.F."/>
            <person name="Oliveira U."/>
            <person name="Santos F.R."/>
            <person name="Vidigal T.H.D.A."/>
            <person name="Brescovit A.D."/>
            <person name="Santos A.J."/>
        </authorList>
    </citation>
    <scope>NUCLEOTIDE SEQUENCE</scope>
    <source>
        <tissue evidence="1">Shoot tissue taken approximately 20 cm above the soil surface</tissue>
    </source>
</reference>
<reference evidence="1" key="2">
    <citation type="journal article" date="2015" name="Data Brief">
        <title>Shoot transcriptome of the giant reed, Arundo donax.</title>
        <authorList>
            <person name="Barrero R.A."/>
            <person name="Guerrero F.D."/>
            <person name="Moolhuijzen P."/>
            <person name="Goolsby J.A."/>
            <person name="Tidwell J."/>
            <person name="Bellgard S.E."/>
            <person name="Bellgard M.I."/>
        </authorList>
    </citation>
    <scope>NUCLEOTIDE SEQUENCE</scope>
    <source>
        <tissue evidence="1">Shoot tissue taken approximately 20 cm above the soil surface</tissue>
    </source>
</reference>
<organism evidence="1">
    <name type="scientific">Arundo donax</name>
    <name type="common">Giant reed</name>
    <name type="synonym">Donax arundinaceus</name>
    <dbReference type="NCBI Taxonomy" id="35708"/>
    <lineage>
        <taxon>Eukaryota</taxon>
        <taxon>Viridiplantae</taxon>
        <taxon>Streptophyta</taxon>
        <taxon>Embryophyta</taxon>
        <taxon>Tracheophyta</taxon>
        <taxon>Spermatophyta</taxon>
        <taxon>Magnoliopsida</taxon>
        <taxon>Liliopsida</taxon>
        <taxon>Poales</taxon>
        <taxon>Poaceae</taxon>
        <taxon>PACMAD clade</taxon>
        <taxon>Arundinoideae</taxon>
        <taxon>Arundineae</taxon>
        <taxon>Arundo</taxon>
    </lineage>
</organism>
<accession>A0A0A9HMH6</accession>
<evidence type="ECO:0000313" key="1">
    <source>
        <dbReference type="EMBL" id="JAE37039.1"/>
    </source>
</evidence>
<protein>
    <submittedName>
        <fullName evidence="1">Uncharacterized protein</fullName>
    </submittedName>
</protein>
<dbReference type="AlphaFoldDB" id="A0A0A9HMH6"/>